<keyword evidence="3" id="KW-1185">Reference proteome</keyword>
<feature type="transmembrane region" description="Helical" evidence="1">
    <location>
        <begin position="31"/>
        <end position="49"/>
    </location>
</feature>
<evidence type="ECO:0000313" key="3">
    <source>
        <dbReference type="Proteomes" id="UP000199041"/>
    </source>
</evidence>
<dbReference type="AlphaFoldDB" id="A0A1H3VHU3"/>
<dbReference type="EMBL" id="FNQY01000001">
    <property type="protein sequence ID" value="SDZ74347.1"/>
    <property type="molecule type" value="Genomic_DNA"/>
</dbReference>
<dbReference type="RefSeq" id="WP_091392148.1">
    <property type="nucleotide sequence ID" value="NZ_FNQY01000001.1"/>
</dbReference>
<evidence type="ECO:0000313" key="2">
    <source>
        <dbReference type="EMBL" id="SDZ74347.1"/>
    </source>
</evidence>
<feature type="transmembrane region" description="Helical" evidence="1">
    <location>
        <begin position="6"/>
        <end position="24"/>
    </location>
</feature>
<evidence type="ECO:0000256" key="1">
    <source>
        <dbReference type="SAM" id="Phobius"/>
    </source>
</evidence>
<dbReference type="Proteomes" id="UP000199041">
    <property type="component" value="Unassembled WGS sequence"/>
</dbReference>
<proteinExistence type="predicted"/>
<organism evidence="2 3">
    <name type="scientific">Arachidicoccus rhizosphaerae</name>
    <dbReference type="NCBI Taxonomy" id="551991"/>
    <lineage>
        <taxon>Bacteria</taxon>
        <taxon>Pseudomonadati</taxon>
        <taxon>Bacteroidota</taxon>
        <taxon>Chitinophagia</taxon>
        <taxon>Chitinophagales</taxon>
        <taxon>Chitinophagaceae</taxon>
        <taxon>Arachidicoccus</taxon>
    </lineage>
</organism>
<keyword evidence="1" id="KW-0472">Membrane</keyword>
<reference evidence="2 3" key="1">
    <citation type="submission" date="2016-10" db="EMBL/GenBank/DDBJ databases">
        <authorList>
            <person name="de Groot N.N."/>
        </authorList>
    </citation>
    <scope>NUCLEOTIDE SEQUENCE [LARGE SCALE GENOMIC DNA]</scope>
    <source>
        <strain evidence="2 3">Vu-144</strain>
    </source>
</reference>
<gene>
    <name evidence="2" type="ORF">SAMN05192529_101145</name>
</gene>
<keyword evidence="1" id="KW-1133">Transmembrane helix</keyword>
<protein>
    <submittedName>
        <fullName evidence="2">Uncharacterized protein</fullName>
    </submittedName>
</protein>
<name>A0A1H3VHU3_9BACT</name>
<keyword evidence="1" id="KW-0812">Transmembrane</keyword>
<sequence length="99" mass="11177">MNIGELIFVQVIYLTVLILVITATRKLGRNGIVYWIITGLYALIFTWLVNEYTAFTVKTDPGALFAWGMYSIIVPGILTLIALIVFIISRIVIRKNSKI</sequence>
<accession>A0A1H3VHU3</accession>
<feature type="transmembrane region" description="Helical" evidence="1">
    <location>
        <begin position="69"/>
        <end position="93"/>
    </location>
</feature>
<dbReference type="OrthoDB" id="9999458at2"/>